<name>A0A381DGW0_9BACT</name>
<feature type="active site" description="Proton donor" evidence="1">
    <location>
        <position position="68"/>
    </location>
</feature>
<dbReference type="PIRSF" id="PIRSF004789">
    <property type="entry name" value="DR1281"/>
    <property type="match status" value="1"/>
</dbReference>
<dbReference type="OrthoDB" id="9801109at2"/>
<dbReference type="PANTHER" id="PTHR36303">
    <property type="entry name" value="2',3'-CYCLIC-NUCLEOTIDE 2'-PHOSPHODIESTERASE"/>
    <property type="match status" value="1"/>
</dbReference>
<sequence>MRVGFIGDVIGRPGREILISNVKEVKKTYKLDFVVANCENASGGFGINSKNAIEILKSGVDVITGGNHSFDQKDIVGLMDEMPILRPYNHYDGVSGKGIINLKKDNKNLCVINLMGNYGLNITNNAFLSAKEAIAKSESKNILIDFHAEATSEKRAMMCYLNGEVSAIFGTHTHIGTDDLQIYNGTAYVTDVGLSGNYFDIIGFKASSPIKSFLTGLKHSFSVDKNAKRAFQMVVFDTDDNGKAVDAFKIRLIDGIDEILIQRAIFAK</sequence>
<dbReference type="InterPro" id="IPR005235">
    <property type="entry name" value="YmdB-like"/>
</dbReference>
<dbReference type="Pfam" id="PF13277">
    <property type="entry name" value="YmdB"/>
    <property type="match status" value="1"/>
</dbReference>
<dbReference type="SUPFAM" id="SSF56300">
    <property type="entry name" value="Metallo-dependent phosphatases"/>
    <property type="match status" value="1"/>
</dbReference>
<dbReference type="GeneID" id="93090537"/>
<dbReference type="RefSeq" id="WP_089182369.1">
    <property type="nucleotide sequence ID" value="NZ_CP043427.1"/>
</dbReference>
<feature type="binding site" evidence="2">
    <location>
        <position position="147"/>
    </location>
    <ligand>
        <name>Fe cation</name>
        <dbReference type="ChEBI" id="CHEBI:24875"/>
        <label>2</label>
    </ligand>
</feature>
<dbReference type="Gene3D" id="3.60.21.10">
    <property type="match status" value="1"/>
</dbReference>
<proteinExistence type="predicted"/>
<feature type="binding site" evidence="2">
    <location>
        <position position="172"/>
    </location>
    <ligand>
        <name>Fe cation</name>
        <dbReference type="ChEBI" id="CHEBI:24875"/>
        <label>2</label>
    </ligand>
</feature>
<dbReference type="EMBL" id="UFVD01000001">
    <property type="protein sequence ID" value="SUX09547.1"/>
    <property type="molecule type" value="Genomic_DNA"/>
</dbReference>
<feature type="binding site" evidence="2">
    <location>
        <position position="174"/>
    </location>
    <ligand>
        <name>Fe cation</name>
        <dbReference type="ChEBI" id="CHEBI:24875"/>
        <label>1</label>
    </ligand>
</feature>
<feature type="binding site" evidence="2">
    <location>
        <position position="40"/>
    </location>
    <ligand>
        <name>Fe cation</name>
        <dbReference type="ChEBI" id="CHEBI:24875"/>
        <label>1</label>
    </ligand>
</feature>
<keyword evidence="2" id="KW-0479">Metal-binding</keyword>
<evidence type="ECO:0000256" key="2">
    <source>
        <dbReference type="PIRSR" id="PIRSR004789-51"/>
    </source>
</evidence>
<feature type="binding site" evidence="2">
    <location>
        <position position="39"/>
    </location>
    <ligand>
        <name>Fe cation</name>
        <dbReference type="ChEBI" id="CHEBI:24875"/>
        <label>1</label>
    </ligand>
</feature>
<dbReference type="AlphaFoldDB" id="A0A381DGW0"/>
<feature type="binding site" evidence="2">
    <location>
        <position position="8"/>
    </location>
    <ligand>
        <name>Fe cation</name>
        <dbReference type="ChEBI" id="CHEBI:24875"/>
        <label>1</label>
    </ligand>
</feature>
<reference evidence="3 4" key="1">
    <citation type="submission" date="2018-06" db="EMBL/GenBank/DDBJ databases">
        <authorList>
            <consortium name="Pathogen Informatics"/>
            <person name="Doyle S."/>
        </authorList>
    </citation>
    <scope>NUCLEOTIDE SEQUENCE [LARGE SCALE GENOMIC DNA]</scope>
    <source>
        <strain evidence="3 4">NCTC12475</strain>
    </source>
</reference>
<dbReference type="Proteomes" id="UP000254920">
    <property type="component" value="Unassembled WGS sequence"/>
</dbReference>
<dbReference type="InterPro" id="IPR029052">
    <property type="entry name" value="Metallo-depent_PP-like"/>
</dbReference>
<accession>A0A381DGW0</accession>
<dbReference type="STRING" id="32024.GCA_000788295_00218"/>
<organism evidence="3 4">
    <name type="scientific">Campylobacter sputorum subsp. sputorum</name>
    <dbReference type="NCBI Taxonomy" id="32024"/>
    <lineage>
        <taxon>Bacteria</taxon>
        <taxon>Pseudomonadati</taxon>
        <taxon>Campylobacterota</taxon>
        <taxon>Epsilonproteobacteria</taxon>
        <taxon>Campylobacterales</taxon>
        <taxon>Campylobacteraceae</taxon>
        <taxon>Campylobacter</taxon>
    </lineage>
</organism>
<dbReference type="GO" id="GO:0004113">
    <property type="term" value="F:2',3'-cyclic-nucleotide 3'-phosphodiesterase activity"/>
    <property type="evidence" value="ECO:0007669"/>
    <property type="project" value="TreeGrafter"/>
</dbReference>
<evidence type="ECO:0000256" key="1">
    <source>
        <dbReference type="PIRSR" id="PIRSR004789-50"/>
    </source>
</evidence>
<feature type="binding site" evidence="2">
    <location>
        <position position="39"/>
    </location>
    <ligand>
        <name>Fe cation</name>
        <dbReference type="ChEBI" id="CHEBI:24875"/>
        <label>2</label>
    </ligand>
</feature>
<feature type="binding site" evidence="2">
    <location>
        <position position="67"/>
    </location>
    <ligand>
        <name>Fe cation</name>
        <dbReference type="ChEBI" id="CHEBI:24875"/>
        <label>2</label>
    </ligand>
</feature>
<keyword evidence="4" id="KW-1185">Reference proteome</keyword>
<evidence type="ECO:0000313" key="3">
    <source>
        <dbReference type="EMBL" id="SUX09547.1"/>
    </source>
</evidence>
<protein>
    <submittedName>
        <fullName evidence="3">Metallophosphoesterase</fullName>
    </submittedName>
</protein>
<dbReference type="GO" id="GO:0046872">
    <property type="term" value="F:metal ion binding"/>
    <property type="evidence" value="ECO:0007669"/>
    <property type="project" value="UniProtKB-KW"/>
</dbReference>
<evidence type="ECO:0000313" key="4">
    <source>
        <dbReference type="Proteomes" id="UP000254920"/>
    </source>
</evidence>
<gene>
    <name evidence="3" type="ORF">NCTC12475_00084</name>
</gene>
<dbReference type="PANTHER" id="PTHR36303:SF1">
    <property type="entry name" value="2',3'-CYCLIC-NUCLEOTIDE 2'-PHOSPHODIESTERASE"/>
    <property type="match status" value="1"/>
</dbReference>